<dbReference type="CDD" id="cd00610">
    <property type="entry name" value="OAT_like"/>
    <property type="match status" value="1"/>
</dbReference>
<dbReference type="InterPro" id="IPR015424">
    <property type="entry name" value="PyrdxlP-dep_Trfase"/>
</dbReference>
<dbReference type="InterPro" id="IPR050103">
    <property type="entry name" value="Class-III_PLP-dep_AT"/>
</dbReference>
<evidence type="ECO:0000313" key="7">
    <source>
        <dbReference type="Proteomes" id="UP000445000"/>
    </source>
</evidence>
<dbReference type="GO" id="GO:0042802">
    <property type="term" value="F:identical protein binding"/>
    <property type="evidence" value="ECO:0007669"/>
    <property type="project" value="TreeGrafter"/>
</dbReference>
<dbReference type="EMBL" id="BLJN01000001">
    <property type="protein sequence ID" value="GFE78137.1"/>
    <property type="molecule type" value="Genomic_DNA"/>
</dbReference>
<keyword evidence="2 6" id="KW-0032">Aminotransferase</keyword>
<reference evidence="7" key="1">
    <citation type="submission" date="2020-01" db="EMBL/GenBank/DDBJ databases">
        <title>'Steroidobacter agaridevorans' sp. nov., agar-degrading bacteria isolated from rhizosphere soils.</title>
        <authorList>
            <person name="Ikenaga M."/>
            <person name="Kataoka M."/>
            <person name="Murouchi A."/>
            <person name="Katsuragi S."/>
            <person name="Sakai M."/>
        </authorList>
    </citation>
    <scope>NUCLEOTIDE SEQUENCE [LARGE SCALE GENOMIC DNA]</scope>
    <source>
        <strain evidence="7">YU21-B</strain>
    </source>
</reference>
<dbReference type="InterPro" id="IPR005814">
    <property type="entry name" value="Aminotrans_3"/>
</dbReference>
<evidence type="ECO:0000256" key="1">
    <source>
        <dbReference type="ARBA" id="ARBA00001933"/>
    </source>
</evidence>
<dbReference type="InterPro" id="IPR049704">
    <property type="entry name" value="Aminotrans_3_PPA_site"/>
</dbReference>
<dbReference type="Pfam" id="PF00202">
    <property type="entry name" value="Aminotran_3"/>
    <property type="match status" value="1"/>
</dbReference>
<dbReference type="PANTHER" id="PTHR11986:SF79">
    <property type="entry name" value="ACETYLORNITHINE AMINOTRANSFERASE, MITOCHONDRIAL"/>
    <property type="match status" value="1"/>
</dbReference>
<dbReference type="InterPro" id="IPR015421">
    <property type="entry name" value="PyrdxlP-dep_Trfase_major"/>
</dbReference>
<comment type="similarity">
    <text evidence="5">Belongs to the class-III pyridoxal-phosphate-dependent aminotransferase family.</text>
</comment>
<keyword evidence="4 5" id="KW-0663">Pyridoxal phosphate</keyword>
<organism evidence="6 7">
    <name type="scientific">Steroidobacter agaridevorans</name>
    <dbReference type="NCBI Taxonomy" id="2695856"/>
    <lineage>
        <taxon>Bacteria</taxon>
        <taxon>Pseudomonadati</taxon>
        <taxon>Pseudomonadota</taxon>
        <taxon>Gammaproteobacteria</taxon>
        <taxon>Steroidobacterales</taxon>
        <taxon>Steroidobacteraceae</taxon>
        <taxon>Steroidobacter</taxon>
    </lineage>
</organism>
<accession>A0A829Y4N4</accession>
<dbReference type="PROSITE" id="PS00600">
    <property type="entry name" value="AA_TRANSFER_CLASS_3"/>
    <property type="match status" value="1"/>
</dbReference>
<keyword evidence="7" id="KW-1185">Reference proteome</keyword>
<comment type="cofactor">
    <cofactor evidence="1">
        <name>pyridoxal 5'-phosphate</name>
        <dbReference type="ChEBI" id="CHEBI:597326"/>
    </cofactor>
</comment>
<dbReference type="Proteomes" id="UP000445000">
    <property type="component" value="Unassembled WGS sequence"/>
</dbReference>
<sequence>MSAATTSSNAPADHLAPVYAQFPLQITDARGVFLHKPDGGKVLDLYGGHAVAALGYGHPRWVEALTEQAKSLCFQSNAVALDVRRRAATRLAKFCGLGLDTVFFVNSGAEANENALKLACKMTGGTQVIAVEGSFHGRTAAAGAVTWGADKKWYGFPNTPFEVKFIKPTTTAAELSALINDQTAAVIVEPVQGVAGAVDMPKEFLQALRFRCSENGSVLIFDEVQCGFGRTGHPFAANMYEVTPDIITTAKALGGGFPVSAMLVADHVAPYLKMDSLGTTFGGGPMACAIVETVVDIIESEGLLKNVQQRSAEIRETCMVGPVVGSQGAGLLLGLRTSRPAKDVQAELLKLDILTGTSADPNILRILAPFVLESEHVELLRKALARLPK</sequence>
<dbReference type="GO" id="GO:0008483">
    <property type="term" value="F:transaminase activity"/>
    <property type="evidence" value="ECO:0007669"/>
    <property type="project" value="UniProtKB-KW"/>
</dbReference>
<evidence type="ECO:0000256" key="2">
    <source>
        <dbReference type="ARBA" id="ARBA00022576"/>
    </source>
</evidence>
<dbReference type="Gene3D" id="3.90.1150.10">
    <property type="entry name" value="Aspartate Aminotransferase, domain 1"/>
    <property type="match status" value="1"/>
</dbReference>
<gene>
    <name evidence="6" type="primary">argD</name>
    <name evidence="6" type="ORF">GCM10011487_01370</name>
</gene>
<comment type="caution">
    <text evidence="6">The sequence shown here is derived from an EMBL/GenBank/DDBJ whole genome shotgun (WGS) entry which is preliminary data.</text>
</comment>
<dbReference type="SUPFAM" id="SSF53383">
    <property type="entry name" value="PLP-dependent transferases"/>
    <property type="match status" value="1"/>
</dbReference>
<dbReference type="InterPro" id="IPR015422">
    <property type="entry name" value="PyrdxlP-dep_Trfase_small"/>
</dbReference>
<protein>
    <submittedName>
        <fullName evidence="6">Acetylornithine aminotransferase</fullName>
    </submittedName>
</protein>
<dbReference type="GO" id="GO:0030170">
    <property type="term" value="F:pyridoxal phosphate binding"/>
    <property type="evidence" value="ECO:0007669"/>
    <property type="project" value="InterPro"/>
</dbReference>
<dbReference type="FunFam" id="3.40.640.10:FF:000004">
    <property type="entry name" value="Acetylornithine aminotransferase"/>
    <property type="match status" value="1"/>
</dbReference>
<proteinExistence type="inferred from homology"/>
<evidence type="ECO:0000256" key="4">
    <source>
        <dbReference type="ARBA" id="ARBA00022898"/>
    </source>
</evidence>
<dbReference type="PANTHER" id="PTHR11986">
    <property type="entry name" value="AMINOTRANSFERASE CLASS III"/>
    <property type="match status" value="1"/>
</dbReference>
<evidence type="ECO:0000313" key="6">
    <source>
        <dbReference type="EMBL" id="GFE78137.1"/>
    </source>
</evidence>
<evidence type="ECO:0000256" key="5">
    <source>
        <dbReference type="RuleBase" id="RU003560"/>
    </source>
</evidence>
<dbReference type="Gene3D" id="3.40.640.10">
    <property type="entry name" value="Type I PLP-dependent aspartate aminotransferase-like (Major domain)"/>
    <property type="match status" value="1"/>
</dbReference>
<evidence type="ECO:0000256" key="3">
    <source>
        <dbReference type="ARBA" id="ARBA00022679"/>
    </source>
</evidence>
<dbReference type="AlphaFoldDB" id="A0A829Y4N4"/>
<name>A0A829Y4N4_9GAMM</name>
<dbReference type="RefSeq" id="WP_161810071.1">
    <property type="nucleotide sequence ID" value="NZ_BLJN01000001.1"/>
</dbReference>
<keyword evidence="3 6" id="KW-0808">Transferase</keyword>